<dbReference type="EMBL" id="JACIET010000001">
    <property type="protein sequence ID" value="MBB4012231.1"/>
    <property type="molecule type" value="Genomic_DNA"/>
</dbReference>
<comment type="caution">
    <text evidence="2">The sequence shown here is derived from an EMBL/GenBank/DDBJ whole genome shotgun (WGS) entry which is preliminary data.</text>
</comment>
<organism evidence="2 3">
    <name type="scientific">Niveibacterium umoris</name>
    <dbReference type="NCBI Taxonomy" id="1193620"/>
    <lineage>
        <taxon>Bacteria</taxon>
        <taxon>Pseudomonadati</taxon>
        <taxon>Pseudomonadota</taxon>
        <taxon>Betaproteobacteria</taxon>
        <taxon>Rhodocyclales</taxon>
        <taxon>Rhodocyclaceae</taxon>
        <taxon>Niveibacterium</taxon>
    </lineage>
</organism>
<dbReference type="InterPro" id="IPR037185">
    <property type="entry name" value="EmrE-like"/>
</dbReference>
<sequence length="121" mass="12679">MKPIEVVFLIVYALGMSAGQLLFKLSAGSLAGSGSLKTLLFDFRFLLAVALYGALTIYWVWLLSFIPLTRAYPFVAVSLIATTAAGVLFFGEVMTMRLALGSGLIALGTVLVAGGGSNGLQ</sequence>
<reference evidence="2 3" key="1">
    <citation type="submission" date="2020-08" db="EMBL/GenBank/DDBJ databases">
        <title>Genomic Encyclopedia of Type Strains, Phase IV (KMG-IV): sequencing the most valuable type-strain genomes for metagenomic binning, comparative biology and taxonomic classification.</title>
        <authorList>
            <person name="Goeker M."/>
        </authorList>
    </citation>
    <scope>NUCLEOTIDE SEQUENCE [LARGE SCALE GENOMIC DNA]</scope>
    <source>
        <strain evidence="2 3">DSM 106739</strain>
    </source>
</reference>
<keyword evidence="1" id="KW-0812">Transmembrane</keyword>
<keyword evidence="1" id="KW-1133">Transmembrane helix</keyword>
<evidence type="ECO:0000313" key="2">
    <source>
        <dbReference type="EMBL" id="MBB4012231.1"/>
    </source>
</evidence>
<dbReference type="Proteomes" id="UP000561045">
    <property type="component" value="Unassembled WGS sequence"/>
</dbReference>
<keyword evidence="3" id="KW-1185">Reference proteome</keyword>
<protein>
    <submittedName>
        <fullName evidence="2">Drug/metabolite transporter (DMT)-like permease</fullName>
    </submittedName>
</protein>
<dbReference type="SUPFAM" id="SSF103481">
    <property type="entry name" value="Multidrug resistance efflux transporter EmrE"/>
    <property type="match status" value="1"/>
</dbReference>
<dbReference type="AlphaFoldDB" id="A0A840BFC0"/>
<feature type="transmembrane region" description="Helical" evidence="1">
    <location>
        <begin position="98"/>
        <end position="116"/>
    </location>
</feature>
<name>A0A840BFC0_9RHOO</name>
<feature type="transmembrane region" description="Helical" evidence="1">
    <location>
        <begin position="6"/>
        <end position="25"/>
    </location>
</feature>
<evidence type="ECO:0000313" key="3">
    <source>
        <dbReference type="Proteomes" id="UP000561045"/>
    </source>
</evidence>
<dbReference type="Gene3D" id="1.10.3730.20">
    <property type="match status" value="1"/>
</dbReference>
<feature type="transmembrane region" description="Helical" evidence="1">
    <location>
        <begin position="45"/>
        <end position="66"/>
    </location>
</feature>
<dbReference type="RefSeq" id="WP_183633951.1">
    <property type="nucleotide sequence ID" value="NZ_BAABLE010000011.1"/>
</dbReference>
<keyword evidence="1" id="KW-0472">Membrane</keyword>
<accession>A0A840BFC0</accession>
<proteinExistence type="predicted"/>
<gene>
    <name evidence="2" type="ORF">GGR36_001539</name>
</gene>
<feature type="transmembrane region" description="Helical" evidence="1">
    <location>
        <begin position="72"/>
        <end position="91"/>
    </location>
</feature>
<evidence type="ECO:0000256" key="1">
    <source>
        <dbReference type="SAM" id="Phobius"/>
    </source>
</evidence>